<organism evidence="3 4">
    <name type="scientific">Methylomonas lenta</name>
    <dbReference type="NCBI Taxonomy" id="980561"/>
    <lineage>
        <taxon>Bacteria</taxon>
        <taxon>Pseudomonadati</taxon>
        <taxon>Pseudomonadota</taxon>
        <taxon>Gammaproteobacteria</taxon>
        <taxon>Methylococcales</taxon>
        <taxon>Methylococcaceae</taxon>
        <taxon>Methylomonas</taxon>
    </lineage>
</organism>
<dbReference type="CDD" id="cd00118">
    <property type="entry name" value="LysM"/>
    <property type="match status" value="1"/>
</dbReference>
<dbReference type="RefSeq" id="WP_066976535.1">
    <property type="nucleotide sequence ID" value="NZ_LUUI01000011.1"/>
</dbReference>
<gene>
    <name evidence="3" type="ORF">A1359_02410</name>
</gene>
<proteinExistence type="predicted"/>
<sequence length="348" mass="38828">MTLRILRGLLIPLLFSASVWADTLQINPNHPDQYTVVKGDTLWDISAKFLQHAWQWPQLWEKNPQIKNPHWIYPGDTLYFSYVNGEPQLSLTPGYGNGYAEDANLVPHIRESPLDQAIPMIPSDAIAQFLSSPKVVTAEEIAEAPYVLEIADEHLIAGNGDRIYVRAIENPEGLGYTIYRQGDPYVSPETKEVLGYEAKYIADTLIETPGDPATLRIIKVESEVRRGDRLMRSVEGEMALNYFPRPPEHPVSGSIIRVMGGVSQIGQYDIVVIDKGKADGLEVGHTLDIYKKGRVVTDKIQSDHAVQVKLPDELAGVLMVFRPFERVSYALVMNATSAIHTLDTVQTP</sequence>
<dbReference type="OrthoDB" id="9765158at2"/>
<dbReference type="EMBL" id="LUUI01000011">
    <property type="protein sequence ID" value="OAI21358.1"/>
    <property type="molecule type" value="Genomic_DNA"/>
</dbReference>
<feature type="chain" id="PRO_5008069517" evidence="1">
    <location>
        <begin position="22"/>
        <end position="348"/>
    </location>
</feature>
<dbReference type="PANTHER" id="PTHR34700:SF4">
    <property type="entry name" value="PHAGE-LIKE ELEMENT PBSX PROTEIN XKDP"/>
    <property type="match status" value="1"/>
</dbReference>
<dbReference type="AlphaFoldDB" id="A0A177NTH2"/>
<dbReference type="InterPro" id="IPR036779">
    <property type="entry name" value="LysM_dom_sf"/>
</dbReference>
<dbReference type="SUPFAM" id="SSF54106">
    <property type="entry name" value="LysM domain"/>
    <property type="match status" value="1"/>
</dbReference>
<reference evidence="3 4" key="1">
    <citation type="submission" date="2016-03" db="EMBL/GenBank/DDBJ databases">
        <authorList>
            <person name="Ploux O."/>
        </authorList>
    </citation>
    <scope>NUCLEOTIDE SEQUENCE [LARGE SCALE GENOMIC DNA]</scope>
    <source>
        <strain evidence="3 4">R-45370</strain>
    </source>
</reference>
<feature type="domain" description="LysM" evidence="2">
    <location>
        <begin position="32"/>
        <end position="80"/>
    </location>
</feature>
<name>A0A177NTH2_9GAMM</name>
<evidence type="ECO:0000259" key="2">
    <source>
        <dbReference type="PROSITE" id="PS51782"/>
    </source>
</evidence>
<evidence type="ECO:0000313" key="4">
    <source>
        <dbReference type="Proteomes" id="UP000078476"/>
    </source>
</evidence>
<dbReference type="Proteomes" id="UP000078476">
    <property type="component" value="Unassembled WGS sequence"/>
</dbReference>
<dbReference type="PANTHER" id="PTHR34700">
    <property type="entry name" value="POTASSIUM BINDING PROTEIN KBP"/>
    <property type="match status" value="1"/>
</dbReference>
<evidence type="ECO:0000313" key="3">
    <source>
        <dbReference type="EMBL" id="OAI21358.1"/>
    </source>
</evidence>
<evidence type="ECO:0000256" key="1">
    <source>
        <dbReference type="SAM" id="SignalP"/>
    </source>
</evidence>
<dbReference type="InterPro" id="IPR018392">
    <property type="entry name" value="LysM"/>
</dbReference>
<accession>A0A177NTH2</accession>
<dbReference type="InterPro" id="IPR052196">
    <property type="entry name" value="Bact_Kbp"/>
</dbReference>
<dbReference type="STRING" id="980561.A1359_02410"/>
<protein>
    <submittedName>
        <fullName evidence="3">Peptidoglycan-binding protein</fullName>
    </submittedName>
</protein>
<dbReference type="PROSITE" id="PS51782">
    <property type="entry name" value="LYSM"/>
    <property type="match status" value="1"/>
</dbReference>
<comment type="caution">
    <text evidence="3">The sequence shown here is derived from an EMBL/GenBank/DDBJ whole genome shotgun (WGS) entry which is preliminary data.</text>
</comment>
<keyword evidence="1" id="KW-0732">Signal</keyword>
<keyword evidence="4" id="KW-1185">Reference proteome</keyword>
<dbReference type="Gene3D" id="3.10.350.10">
    <property type="entry name" value="LysM domain"/>
    <property type="match status" value="1"/>
</dbReference>
<feature type="signal peptide" evidence="1">
    <location>
        <begin position="1"/>
        <end position="21"/>
    </location>
</feature>
<dbReference type="Pfam" id="PF01476">
    <property type="entry name" value="LysM"/>
    <property type="match status" value="1"/>
</dbReference>
<dbReference type="SMART" id="SM00257">
    <property type="entry name" value="LysM"/>
    <property type="match status" value="1"/>
</dbReference>